<comment type="caution">
    <text evidence="3">The sequence shown here is derived from an EMBL/GenBank/DDBJ whole genome shotgun (WGS) entry which is preliminary data.</text>
</comment>
<accession>A0AAE4B1M0</accession>
<dbReference type="PIRSF" id="PIRSF028177">
    <property type="entry name" value="Polyketide_synth_Omtfrase_TcmP"/>
    <property type="match status" value="1"/>
</dbReference>
<dbReference type="InterPro" id="IPR029063">
    <property type="entry name" value="SAM-dependent_MTases_sf"/>
</dbReference>
<proteinExistence type="predicted"/>
<evidence type="ECO:0000256" key="2">
    <source>
        <dbReference type="ARBA" id="ARBA00022679"/>
    </source>
</evidence>
<dbReference type="GO" id="GO:0008168">
    <property type="term" value="F:methyltransferase activity"/>
    <property type="evidence" value="ECO:0007669"/>
    <property type="project" value="UniProtKB-KW"/>
</dbReference>
<evidence type="ECO:0000313" key="4">
    <source>
        <dbReference type="Proteomes" id="UP001240236"/>
    </source>
</evidence>
<name>A0AAE4B1M0_9ACTN</name>
<dbReference type="AlphaFoldDB" id="A0AAE4B1M0"/>
<dbReference type="GO" id="GO:0032259">
    <property type="term" value="P:methylation"/>
    <property type="evidence" value="ECO:0007669"/>
    <property type="project" value="UniProtKB-KW"/>
</dbReference>
<dbReference type="EMBL" id="JAUSUZ010000001">
    <property type="protein sequence ID" value="MDQ0370789.1"/>
    <property type="molecule type" value="Genomic_DNA"/>
</dbReference>
<dbReference type="InterPro" id="IPR016874">
    <property type="entry name" value="TcmP-like"/>
</dbReference>
<dbReference type="PANTHER" id="PTHR43619:SF2">
    <property type="entry name" value="S-ADENOSYL-L-METHIONINE-DEPENDENT METHYLTRANSFERASES SUPERFAMILY PROTEIN"/>
    <property type="match status" value="1"/>
</dbReference>
<dbReference type="Pfam" id="PF04072">
    <property type="entry name" value="LCM"/>
    <property type="match status" value="1"/>
</dbReference>
<keyword evidence="2" id="KW-0808">Transferase</keyword>
<dbReference type="Proteomes" id="UP001240236">
    <property type="component" value="Unassembled WGS sequence"/>
</dbReference>
<dbReference type="SUPFAM" id="SSF53335">
    <property type="entry name" value="S-adenosyl-L-methionine-dependent methyltransferases"/>
    <property type="match status" value="1"/>
</dbReference>
<dbReference type="Gene3D" id="3.40.50.150">
    <property type="entry name" value="Vaccinia Virus protein VP39"/>
    <property type="match status" value="1"/>
</dbReference>
<dbReference type="RefSeq" id="WP_307247030.1">
    <property type="nucleotide sequence ID" value="NZ_JAUSUZ010000001.1"/>
</dbReference>
<keyword evidence="4" id="KW-1185">Reference proteome</keyword>
<dbReference type="PANTHER" id="PTHR43619">
    <property type="entry name" value="S-ADENOSYL-L-METHIONINE-DEPENDENT METHYLTRANSFERASE YKTD-RELATED"/>
    <property type="match status" value="1"/>
</dbReference>
<reference evidence="3 4" key="1">
    <citation type="submission" date="2023-07" db="EMBL/GenBank/DDBJ databases">
        <title>Sequencing the genomes of 1000 actinobacteria strains.</title>
        <authorList>
            <person name="Klenk H.-P."/>
        </authorList>
    </citation>
    <scope>NUCLEOTIDE SEQUENCE [LARGE SCALE GENOMIC DNA]</scope>
    <source>
        <strain evidence="3 4">DSM 44709</strain>
    </source>
</reference>
<dbReference type="InterPro" id="IPR007213">
    <property type="entry name" value="Ppm1/Ppm2/Tcmp"/>
</dbReference>
<evidence type="ECO:0000256" key="1">
    <source>
        <dbReference type="ARBA" id="ARBA00022603"/>
    </source>
</evidence>
<sequence length="271" mass="30160">MLPVRLSGARETLLVTLYARALDARAADPVLGDTMAAEAVDAIDFDFGATHITPRMAPTVAVRARFIDEWVREFLREHDGEATVVHLGAGLDTRVWRIAPGPAVTWIDVDFPEVIEIRRALFPERPGYHMIGSSVTDDGWLERIPTGRPTLAVAEGLSMYLTEEQGLTLLRRITDRFNGGTTIAFDAFNRLAIRAQKANPAVRMSGATLHWSVDHPRDLVRDVPGLRLRDAVDALTAPGVERLPHGARMMSAVLRPIPAVRHMSRYLRYER</sequence>
<evidence type="ECO:0000313" key="3">
    <source>
        <dbReference type="EMBL" id="MDQ0370789.1"/>
    </source>
</evidence>
<gene>
    <name evidence="3" type="ORF">J2S42_007458</name>
</gene>
<keyword evidence="1 3" id="KW-0489">Methyltransferase</keyword>
<organism evidence="3 4">
    <name type="scientific">Catenuloplanes indicus</name>
    <dbReference type="NCBI Taxonomy" id="137267"/>
    <lineage>
        <taxon>Bacteria</taxon>
        <taxon>Bacillati</taxon>
        <taxon>Actinomycetota</taxon>
        <taxon>Actinomycetes</taxon>
        <taxon>Micromonosporales</taxon>
        <taxon>Micromonosporaceae</taxon>
        <taxon>Catenuloplanes</taxon>
    </lineage>
</organism>
<protein>
    <submittedName>
        <fullName evidence="3">Methyltransferase (TIGR00027 family)</fullName>
    </submittedName>
</protein>